<sequence length="870" mass="98295">MAEKRYENNNVLDHIFGVVFLGTPHIEDASRLDLNIVESIVRASAAPFSFLSFTKEDNRAVVRLSRGFSNFGGQVISTFETTESKYRGVKLKAQFARSRRVVTQELASFPSNSAAMLYGISSNHENICKVEIGGELYKAIACKINAAVSKQKLASTPQDFDARNLKTFALCGAGEIGKTERASEYVFTRQDEFSAIFWVTGDSRNILLEDFARIAVDLGLQDKNEAQDLAEACELVKGWLCNPVKNLEAPLGSPDNEIPWLLVLDNVNDWGTIEDFWPTTGIGSILITSRDPLSKSHIYTAQRGLDLEPFSLSESLEFIRAVSPEALRGSQASAKAVAEWAGGLPIIMTTIASTMSSRNLTYDTMLNLLKQHGFEAVSADSKPKKHSVQTVSITSMIGLACLDEHTQCLIYILSFLNPEGIPQKILIDHSSRAQPKAYPTNHAELNNAQTKPQLASLISFNESTHSLRMHRIYQDIVRESLSPEMRMKALVTALGIISQAWIYQPLEHRFNTTRYEACSAIFPHVGRIYQHYEEMFKTRNVNASEQAACLFNDAGWYWFERGFPQESKPFCRLAQSICETLNYTKPSEKVAKMLRESHNNQGSAANETNDPQESLQHNLMWLSLMRERVSPDGKGVVDYELGCVYNEVGVAYAMNSMYSLALDFFQQSISTYQSLPDYDEKWLGWPLPNIGMVHWIQGNHQAALEALHRMREIFETAYAPDDTESFKTGKVLYGIGNVYLSLGNLDRALDCHLRCFNQWSITLGELHHRIGDVGHKIAQDFMGQGQFDKAQDYLSRALRIFARRPFHKHKHARTIFRQGQLYLARGKPELAEQSFKAAHKQRQSLKPQDTRPWDELLEKDYDELVIFMSR</sequence>
<keyword evidence="3" id="KW-1185">Reference proteome</keyword>
<evidence type="ECO:0000313" key="3">
    <source>
        <dbReference type="Proteomes" id="UP000510686"/>
    </source>
</evidence>
<dbReference type="SUPFAM" id="SSF48452">
    <property type="entry name" value="TPR-like"/>
    <property type="match status" value="1"/>
</dbReference>
<dbReference type="InterPro" id="IPR056681">
    <property type="entry name" value="DUF7779"/>
</dbReference>
<dbReference type="Pfam" id="PF13424">
    <property type="entry name" value="TPR_12"/>
    <property type="match status" value="1"/>
</dbReference>
<dbReference type="SUPFAM" id="SSF52540">
    <property type="entry name" value="P-loop containing nucleoside triphosphate hydrolases"/>
    <property type="match status" value="1"/>
</dbReference>
<dbReference type="GeneID" id="26247866"/>
<dbReference type="Gene3D" id="1.25.40.10">
    <property type="entry name" value="Tetratricopeptide repeat domain"/>
    <property type="match status" value="2"/>
</dbReference>
<dbReference type="RefSeq" id="XP_014539323.2">
    <property type="nucleotide sequence ID" value="XM_014683837.2"/>
</dbReference>
<proteinExistence type="predicted"/>
<feature type="domain" description="DUF7779" evidence="1">
    <location>
        <begin position="401"/>
        <end position="485"/>
    </location>
</feature>
<gene>
    <name evidence="2" type="ORF">G6M90_00g080800</name>
</gene>
<dbReference type="KEGG" id="mbrn:26247866"/>
<protein>
    <recommendedName>
        <fullName evidence="1">DUF7779 domain-containing protein</fullName>
    </recommendedName>
</protein>
<dbReference type="Proteomes" id="UP000510686">
    <property type="component" value="Chromosome 4"/>
</dbReference>
<reference evidence="2 3" key="1">
    <citation type="submission" date="2020-07" db="EMBL/GenBank/DDBJ databases">
        <title>Telomere length de novo assembly of all 7 chromosomes of the fungus, Metarhizium brunneum, using a novel assembly pipeline.</title>
        <authorList>
            <person name="Saud z."/>
            <person name="Kortsinoglou A."/>
            <person name="Kouvelis V.N."/>
            <person name="Butt T.M."/>
        </authorList>
    </citation>
    <scope>NUCLEOTIDE SEQUENCE [LARGE SCALE GENOMIC DNA]</scope>
    <source>
        <strain evidence="2 3">4556</strain>
    </source>
</reference>
<organism evidence="2 3">
    <name type="scientific">Metarhizium brunneum</name>
    <dbReference type="NCBI Taxonomy" id="500148"/>
    <lineage>
        <taxon>Eukaryota</taxon>
        <taxon>Fungi</taxon>
        <taxon>Dikarya</taxon>
        <taxon>Ascomycota</taxon>
        <taxon>Pezizomycotina</taxon>
        <taxon>Sordariomycetes</taxon>
        <taxon>Hypocreomycetidae</taxon>
        <taxon>Hypocreales</taxon>
        <taxon>Clavicipitaceae</taxon>
        <taxon>Metarhizium</taxon>
    </lineage>
</organism>
<dbReference type="SMART" id="SM00028">
    <property type="entry name" value="TPR"/>
    <property type="match status" value="5"/>
</dbReference>
<dbReference type="Pfam" id="PF25000">
    <property type="entry name" value="DUF7779"/>
    <property type="match status" value="1"/>
</dbReference>
<evidence type="ECO:0000259" key="1">
    <source>
        <dbReference type="Pfam" id="PF25000"/>
    </source>
</evidence>
<accession>A0A7D5V0X7</accession>
<dbReference type="AlphaFoldDB" id="A0A7D5V0X7"/>
<dbReference type="PANTHER" id="PTHR35205">
    <property type="entry name" value="NB-ARC AND TPR DOMAIN PROTEIN"/>
    <property type="match status" value="1"/>
</dbReference>
<dbReference type="InterPro" id="IPR027417">
    <property type="entry name" value="P-loop_NTPase"/>
</dbReference>
<dbReference type="OrthoDB" id="6161812at2759"/>
<evidence type="ECO:0000313" key="2">
    <source>
        <dbReference type="EMBL" id="QLI70392.1"/>
    </source>
</evidence>
<dbReference type="InterPro" id="IPR019734">
    <property type="entry name" value="TPR_rpt"/>
</dbReference>
<dbReference type="Gene3D" id="3.40.50.300">
    <property type="entry name" value="P-loop containing nucleotide triphosphate hydrolases"/>
    <property type="match status" value="1"/>
</dbReference>
<dbReference type="InterPro" id="IPR011990">
    <property type="entry name" value="TPR-like_helical_dom_sf"/>
</dbReference>
<dbReference type="PANTHER" id="PTHR35205:SF1">
    <property type="entry name" value="ZU5 DOMAIN-CONTAINING PROTEIN"/>
    <property type="match status" value="1"/>
</dbReference>
<dbReference type="EMBL" id="CP058935">
    <property type="protein sequence ID" value="QLI70392.1"/>
    <property type="molecule type" value="Genomic_DNA"/>
</dbReference>
<name>A0A7D5V0X7_9HYPO</name>